<feature type="compositionally biased region" description="Basic residues" evidence="1">
    <location>
        <begin position="46"/>
        <end position="58"/>
    </location>
</feature>
<dbReference type="OMA" id="APTARCH"/>
<dbReference type="GO" id="GO:0030246">
    <property type="term" value="F:carbohydrate binding"/>
    <property type="evidence" value="ECO:0007669"/>
    <property type="project" value="InterPro"/>
</dbReference>
<dbReference type="GO" id="GO:0005975">
    <property type="term" value="P:carbohydrate metabolic process"/>
    <property type="evidence" value="ECO:0007669"/>
    <property type="project" value="InterPro"/>
</dbReference>
<dbReference type="GeneID" id="17351735"/>
<dbReference type="eggNOG" id="KOG1594">
    <property type="taxonomic scope" value="Eukaryota"/>
</dbReference>
<dbReference type="KEGG" id="cvr:CHLNCDRAFT_36917"/>
<dbReference type="Pfam" id="PF01263">
    <property type="entry name" value="Aldose_epim"/>
    <property type="match status" value="1"/>
</dbReference>
<feature type="region of interest" description="Disordered" evidence="1">
    <location>
        <begin position="1"/>
        <end position="66"/>
    </location>
</feature>
<dbReference type="InParanoid" id="E1ZPL1"/>
<dbReference type="GO" id="GO:0047938">
    <property type="term" value="F:glucose-6-phosphate 1-epimerase activity"/>
    <property type="evidence" value="ECO:0007669"/>
    <property type="project" value="TreeGrafter"/>
</dbReference>
<dbReference type="PANTHER" id="PTHR11122">
    <property type="entry name" value="APOSPORY-ASSOCIATED PROTEIN C-RELATED"/>
    <property type="match status" value="1"/>
</dbReference>
<evidence type="ECO:0000313" key="3">
    <source>
        <dbReference type="Proteomes" id="UP000008141"/>
    </source>
</evidence>
<feature type="compositionally biased region" description="Low complexity" evidence="1">
    <location>
        <begin position="1"/>
        <end position="17"/>
    </location>
</feature>
<dbReference type="InterPro" id="IPR011013">
    <property type="entry name" value="Gal_mutarotase_sf_dom"/>
</dbReference>
<dbReference type="Proteomes" id="UP000008141">
    <property type="component" value="Unassembled WGS sequence"/>
</dbReference>
<dbReference type="STRING" id="554065.E1ZPL1"/>
<organism evidence="3">
    <name type="scientific">Chlorella variabilis</name>
    <name type="common">Green alga</name>
    <dbReference type="NCBI Taxonomy" id="554065"/>
    <lineage>
        <taxon>Eukaryota</taxon>
        <taxon>Viridiplantae</taxon>
        <taxon>Chlorophyta</taxon>
        <taxon>core chlorophytes</taxon>
        <taxon>Trebouxiophyceae</taxon>
        <taxon>Chlorellales</taxon>
        <taxon>Chlorellaceae</taxon>
        <taxon>Chlorella clade</taxon>
        <taxon>Chlorella</taxon>
    </lineage>
</organism>
<reference evidence="2 3" key="1">
    <citation type="journal article" date="2010" name="Plant Cell">
        <title>The Chlorella variabilis NC64A genome reveals adaptation to photosymbiosis, coevolution with viruses, and cryptic sex.</title>
        <authorList>
            <person name="Blanc G."/>
            <person name="Duncan G."/>
            <person name="Agarkova I."/>
            <person name="Borodovsky M."/>
            <person name="Gurnon J."/>
            <person name="Kuo A."/>
            <person name="Lindquist E."/>
            <person name="Lucas S."/>
            <person name="Pangilinan J."/>
            <person name="Polle J."/>
            <person name="Salamov A."/>
            <person name="Terry A."/>
            <person name="Yamada T."/>
            <person name="Dunigan D.D."/>
            <person name="Grigoriev I.V."/>
            <person name="Claverie J.M."/>
            <person name="Van Etten J.L."/>
        </authorList>
    </citation>
    <scope>NUCLEOTIDE SEQUENCE [LARGE SCALE GENOMIC DNA]</scope>
    <source>
        <strain evidence="2 3">NC64A</strain>
    </source>
</reference>
<dbReference type="PANTHER" id="PTHR11122:SF39">
    <property type="entry name" value="GLUCOSE-6-PHOSPHATE 1-EPIMERASE"/>
    <property type="match status" value="1"/>
</dbReference>
<dbReference type="OrthoDB" id="1659429at2759"/>
<dbReference type="InterPro" id="IPR014718">
    <property type="entry name" value="GH-type_carb-bd"/>
</dbReference>
<dbReference type="SUPFAM" id="SSF74650">
    <property type="entry name" value="Galactose mutarotase-like"/>
    <property type="match status" value="1"/>
</dbReference>
<dbReference type="RefSeq" id="XP_005844360.1">
    <property type="nucleotide sequence ID" value="XM_005844298.1"/>
</dbReference>
<dbReference type="InterPro" id="IPR008183">
    <property type="entry name" value="Aldose_1/G6P_1-epimerase"/>
</dbReference>
<evidence type="ECO:0000313" key="2">
    <source>
        <dbReference type="EMBL" id="EFN52258.1"/>
    </source>
</evidence>
<evidence type="ECO:0000256" key="1">
    <source>
        <dbReference type="SAM" id="MobiDB-lite"/>
    </source>
</evidence>
<dbReference type="AlphaFoldDB" id="E1ZPL1"/>
<accession>E1ZPL1</accession>
<gene>
    <name evidence="2" type="ORF">CHLNCDRAFT_36917</name>
</gene>
<dbReference type="Gene3D" id="2.70.98.10">
    <property type="match status" value="2"/>
</dbReference>
<name>E1ZPL1_CHLVA</name>
<protein>
    <recommendedName>
        <fullName evidence="4">Glucose-6-phosphate 1-epimerase</fullName>
    </recommendedName>
</protein>
<proteinExistence type="predicted"/>
<sequence length="344" mass="36838">MAAAKPALACANPAATAEQRAPRAPTARCHPQALRRTAPPGAAHQQPRRRPPPRRRHMALATRAGAAASPDVAADISALNQQFGIPGRVEVVAGLGGLPTVVLKHACGASAEVALYGGCITSWKQASGDEVLYMRPDSLKALAGPEPKAKPISGGIPHCFPQARLLFCFLSCTQRLSVHRLLVLCFLLCCGGRATVCVCVCSGHAAAANTGDAPFEFTAALHSYIEVADVGEARVRGLQGLEYLDKTADPANPVRKREEREEVTFEGPVDSVYLKARDYVELDVGTGAGGTVTTNRWDDVVVWAPWTAMPEFYRSLESAQFSSPVRLKPGEHWRSQAEWAVKDL</sequence>
<keyword evidence="3" id="KW-1185">Reference proteome</keyword>
<evidence type="ECO:0008006" key="4">
    <source>
        <dbReference type="Google" id="ProtNLM"/>
    </source>
</evidence>
<dbReference type="EMBL" id="GL433857">
    <property type="protein sequence ID" value="EFN52258.1"/>
    <property type="molecule type" value="Genomic_DNA"/>
</dbReference>
<dbReference type="GO" id="GO:0005737">
    <property type="term" value="C:cytoplasm"/>
    <property type="evidence" value="ECO:0007669"/>
    <property type="project" value="TreeGrafter"/>
</dbReference>